<dbReference type="AlphaFoldDB" id="A0A372KLQ9"/>
<dbReference type="Pfam" id="PF09643">
    <property type="entry name" value="YopX"/>
    <property type="match status" value="1"/>
</dbReference>
<gene>
    <name evidence="2" type="ORF">DDV21_010295</name>
    <name evidence="3" type="ORF">DDV22_05205</name>
    <name evidence="4" type="ORF">DDV23_05715</name>
</gene>
<reference evidence="5" key="3">
    <citation type="submission" date="2018-08" db="EMBL/GenBank/DDBJ databases">
        <title>Streptococcus chenjunshii sp. nov., isolated from stools sample of the Tibetan antelope in the Qinghai-Tibet plateau, China.</title>
        <authorList>
            <person name="Tian Z."/>
        </authorList>
    </citation>
    <scope>NUCLEOTIDE SEQUENCE [LARGE SCALE GENOMIC DNA]</scope>
    <source>
        <strain evidence="5">Z15</strain>
    </source>
</reference>
<evidence type="ECO:0000313" key="5">
    <source>
        <dbReference type="Proteomes" id="UP000246115"/>
    </source>
</evidence>
<dbReference type="InterPro" id="IPR023385">
    <property type="entry name" value="YopX-like_C"/>
</dbReference>
<dbReference type="SUPFAM" id="SSF159006">
    <property type="entry name" value="YopX-like"/>
    <property type="match status" value="1"/>
</dbReference>
<proteinExistence type="predicted"/>
<name>A0A372KLQ9_9STRE</name>
<organism evidence="4 6">
    <name type="scientific">Streptococcus chenjunshii</name>
    <dbReference type="NCBI Taxonomy" id="2173853"/>
    <lineage>
        <taxon>Bacteria</taxon>
        <taxon>Bacillati</taxon>
        <taxon>Bacillota</taxon>
        <taxon>Bacilli</taxon>
        <taxon>Lactobacillales</taxon>
        <taxon>Streptococcaceae</taxon>
        <taxon>Streptococcus</taxon>
    </lineage>
</organism>
<dbReference type="InterPro" id="IPR019096">
    <property type="entry name" value="YopX_protein"/>
</dbReference>
<dbReference type="OrthoDB" id="1809393at2"/>
<protein>
    <recommendedName>
        <fullName evidence="1">YopX protein domain-containing protein</fullName>
    </recommendedName>
</protein>
<dbReference type="EMBL" id="CP031733">
    <property type="protein sequence ID" value="AXQ79437.1"/>
    <property type="molecule type" value="Genomic_DNA"/>
</dbReference>
<accession>A0A346NEJ2</accession>
<dbReference type="Proteomes" id="UP000262901">
    <property type="component" value="Unassembled WGS sequence"/>
</dbReference>
<sequence length="131" mass="14931">MIPKFKAKSIAKENNGEWIYGTPIEGDDGTFYILGGVFEATDEYITIDKWCAVAKETICMSTDFLANGNEVFEGDILRDGYGHRVVWYNEIWGAWIAGTDEYAKDLKDCWRAEIVGNKFDNPELLEVEEDE</sequence>
<reference evidence="4 6" key="2">
    <citation type="submission" date="2018-08" db="EMBL/GenBank/DDBJ databases">
        <title>Draft genome of Streptococcus sp. nov. Z1.</title>
        <authorList>
            <person name="Tian Z."/>
        </authorList>
    </citation>
    <scope>NUCLEOTIDE SEQUENCE [LARGE SCALE GENOMIC DNA]</scope>
    <source>
        <strain evidence="4">Z1</strain>
        <strain evidence="6">Z1(2018)</strain>
    </source>
</reference>
<dbReference type="Gene3D" id="2.30.30.290">
    <property type="entry name" value="YopX-like domains"/>
    <property type="match status" value="1"/>
</dbReference>
<evidence type="ECO:0000313" key="2">
    <source>
        <dbReference type="EMBL" id="AXQ79437.1"/>
    </source>
</evidence>
<dbReference type="RefSeq" id="WP_116878153.1">
    <property type="nucleotide sequence ID" value="NZ_CP031733.1"/>
</dbReference>
<dbReference type="EMBL" id="QVQY01000010">
    <property type="protein sequence ID" value="RFU51105.1"/>
    <property type="molecule type" value="Genomic_DNA"/>
</dbReference>
<evidence type="ECO:0000313" key="7">
    <source>
        <dbReference type="Proteomes" id="UP000264056"/>
    </source>
</evidence>
<evidence type="ECO:0000313" key="6">
    <source>
        <dbReference type="Proteomes" id="UP000262901"/>
    </source>
</evidence>
<evidence type="ECO:0000259" key="1">
    <source>
        <dbReference type="Pfam" id="PF09643"/>
    </source>
</evidence>
<evidence type="ECO:0000313" key="4">
    <source>
        <dbReference type="EMBL" id="RFU53203.1"/>
    </source>
</evidence>
<dbReference type="EMBL" id="QVQZ01000010">
    <property type="protein sequence ID" value="RFU53203.1"/>
    <property type="molecule type" value="Genomic_DNA"/>
</dbReference>
<dbReference type="Proteomes" id="UP000246115">
    <property type="component" value="Chromosome"/>
</dbReference>
<evidence type="ECO:0000313" key="3">
    <source>
        <dbReference type="EMBL" id="RFU51105.1"/>
    </source>
</evidence>
<feature type="domain" description="YopX protein" evidence="1">
    <location>
        <begin position="66"/>
        <end position="126"/>
    </location>
</feature>
<dbReference type="KEGG" id="schj:DDV21_010295"/>
<accession>A0A372KLQ9</accession>
<dbReference type="Proteomes" id="UP000264056">
    <property type="component" value="Unassembled WGS sequence"/>
</dbReference>
<reference evidence="3 7" key="1">
    <citation type="submission" date="2018-08" db="EMBL/GenBank/DDBJ databases">
        <title>Draft genome of Streptococcus sp .nov. Z2.</title>
        <authorList>
            <person name="Tian Z."/>
        </authorList>
    </citation>
    <scope>NUCLEOTIDE SEQUENCE [LARGE SCALE GENOMIC DNA]</scope>
    <source>
        <strain evidence="3 7">Z2</strain>
    </source>
</reference>
<reference evidence="2" key="4">
    <citation type="journal article" date="2019" name="Int. J. Syst. Evol. Microbiol.">
        <title>Streptococcus chenjunshii sp. nov. isolated from feces of Tibetan antelopes.</title>
        <authorList>
            <person name="Tian Z."/>
            <person name="Lu S."/>
            <person name="Jin D."/>
            <person name="Yang J."/>
            <person name="Pu J."/>
            <person name="Lai X.H."/>
            <person name="Bai X.N."/>
            <person name="Wu X.M."/>
            <person name="Li J."/>
            <person name="Wang S."/>
            <person name="Xu J."/>
        </authorList>
    </citation>
    <scope>NUCLEOTIDE SEQUENCE</scope>
    <source>
        <strain evidence="2">Z15</strain>
    </source>
</reference>
<keyword evidence="7" id="KW-1185">Reference proteome</keyword>